<dbReference type="InterPro" id="IPR017871">
    <property type="entry name" value="ABC_transporter-like_CS"/>
</dbReference>
<feature type="domain" description="ABC transporter" evidence="5">
    <location>
        <begin position="12"/>
        <end position="258"/>
    </location>
</feature>
<dbReference type="AlphaFoldDB" id="A0A174FQ42"/>
<dbReference type="GO" id="GO:0005524">
    <property type="term" value="F:ATP binding"/>
    <property type="evidence" value="ECO:0007669"/>
    <property type="project" value="UniProtKB-KW"/>
</dbReference>
<dbReference type="CDD" id="cd03257">
    <property type="entry name" value="ABC_NikE_OppD_transporters"/>
    <property type="match status" value="1"/>
</dbReference>
<proteinExistence type="inferred from homology"/>
<dbReference type="InterPro" id="IPR050319">
    <property type="entry name" value="ABC_transp_ATP-bind"/>
</dbReference>
<dbReference type="EC" id="3.6.3.-" evidence="6"/>
<dbReference type="Pfam" id="PF00005">
    <property type="entry name" value="ABC_tran"/>
    <property type="match status" value="1"/>
</dbReference>
<evidence type="ECO:0000256" key="2">
    <source>
        <dbReference type="ARBA" id="ARBA00022448"/>
    </source>
</evidence>
<dbReference type="InterPro" id="IPR003593">
    <property type="entry name" value="AAA+_ATPase"/>
</dbReference>
<reference evidence="6 8" key="1">
    <citation type="submission" date="2015-09" db="EMBL/GenBank/DDBJ databases">
        <authorList>
            <consortium name="Pathogen Informatics"/>
        </authorList>
    </citation>
    <scope>NUCLEOTIDE SEQUENCE [LARGE SCALE GENOMIC DNA]</scope>
    <source>
        <strain evidence="6 8">2789STDY5608854</strain>
    </source>
</reference>
<dbReference type="SUPFAM" id="SSF52540">
    <property type="entry name" value="P-loop containing nucleoside triphosphate hydrolases"/>
    <property type="match status" value="1"/>
</dbReference>
<organism evidence="6 8">
    <name type="scientific">Flavonifractor plautii</name>
    <name type="common">Fusobacterium plautii</name>
    <dbReference type="NCBI Taxonomy" id="292800"/>
    <lineage>
        <taxon>Bacteria</taxon>
        <taxon>Bacillati</taxon>
        <taxon>Bacillota</taxon>
        <taxon>Clostridia</taxon>
        <taxon>Eubacteriales</taxon>
        <taxon>Oscillospiraceae</taxon>
        <taxon>Flavonifractor</taxon>
    </lineage>
</organism>
<keyword evidence="4 6" id="KW-0067">ATP-binding</keyword>
<reference evidence="7 9" key="2">
    <citation type="journal article" date="2019" name="Nat. Med.">
        <title>A library of human gut bacterial isolates paired with longitudinal multiomics data enables mechanistic microbiome research.</title>
        <authorList>
            <person name="Poyet M."/>
            <person name="Groussin M."/>
            <person name="Gibbons S.M."/>
            <person name="Avila-Pacheco J."/>
            <person name="Jiang X."/>
            <person name="Kearney S.M."/>
            <person name="Perrotta A.R."/>
            <person name="Berdy B."/>
            <person name="Zhao S."/>
            <person name="Lieberman T.D."/>
            <person name="Swanson P.K."/>
            <person name="Smith M."/>
            <person name="Roesemann S."/>
            <person name="Alexander J.E."/>
            <person name="Rich S.A."/>
            <person name="Livny J."/>
            <person name="Vlamakis H."/>
            <person name="Clish C."/>
            <person name="Bullock K."/>
            <person name="Deik A."/>
            <person name="Scott J."/>
            <person name="Pierce K.A."/>
            <person name="Xavier R.J."/>
            <person name="Alm E.J."/>
        </authorList>
    </citation>
    <scope>NUCLEOTIDE SEQUENCE [LARGE SCALE GENOMIC DNA]</scope>
    <source>
        <strain evidence="7 9">BIOML-A5</strain>
    </source>
</reference>
<evidence type="ECO:0000313" key="8">
    <source>
        <dbReference type="Proteomes" id="UP000095746"/>
    </source>
</evidence>
<dbReference type="GO" id="GO:0016887">
    <property type="term" value="F:ATP hydrolysis activity"/>
    <property type="evidence" value="ECO:0007669"/>
    <property type="project" value="InterPro"/>
</dbReference>
<keyword evidence="6" id="KW-0378">Hydrolase</keyword>
<evidence type="ECO:0000313" key="6">
    <source>
        <dbReference type="EMBL" id="CUO52382.1"/>
    </source>
</evidence>
<dbReference type="PROSITE" id="PS00211">
    <property type="entry name" value="ABC_TRANSPORTER_1"/>
    <property type="match status" value="1"/>
</dbReference>
<evidence type="ECO:0000256" key="1">
    <source>
        <dbReference type="ARBA" id="ARBA00005417"/>
    </source>
</evidence>
<evidence type="ECO:0000313" key="9">
    <source>
        <dbReference type="Proteomes" id="UP000429811"/>
    </source>
</evidence>
<dbReference type="EMBL" id="WKPO01000031">
    <property type="protein sequence ID" value="MSB50363.1"/>
    <property type="molecule type" value="Genomic_DNA"/>
</dbReference>
<dbReference type="PROSITE" id="PS50893">
    <property type="entry name" value="ABC_TRANSPORTER_2"/>
    <property type="match status" value="1"/>
</dbReference>
<dbReference type="PANTHER" id="PTHR43776:SF7">
    <property type="entry name" value="D,D-DIPEPTIDE TRANSPORT ATP-BINDING PROTEIN DDPF-RELATED"/>
    <property type="match status" value="1"/>
</dbReference>
<evidence type="ECO:0000313" key="7">
    <source>
        <dbReference type="EMBL" id="MSB50363.1"/>
    </source>
</evidence>
<keyword evidence="3" id="KW-0547">Nucleotide-binding</keyword>
<keyword evidence="2" id="KW-0813">Transport</keyword>
<evidence type="ECO:0000259" key="5">
    <source>
        <dbReference type="PROSITE" id="PS50893"/>
    </source>
</evidence>
<accession>A0A174FQ42</accession>
<evidence type="ECO:0000256" key="3">
    <source>
        <dbReference type="ARBA" id="ARBA00022741"/>
    </source>
</evidence>
<dbReference type="Proteomes" id="UP000429811">
    <property type="component" value="Unassembled WGS sequence"/>
</dbReference>
<dbReference type="RefSeq" id="WP_021631853.1">
    <property type="nucleotide sequence ID" value="NZ_DAWDXJ010000030.1"/>
</dbReference>
<dbReference type="PANTHER" id="PTHR43776">
    <property type="entry name" value="TRANSPORT ATP-BINDING PROTEIN"/>
    <property type="match status" value="1"/>
</dbReference>
<dbReference type="InterPro" id="IPR027417">
    <property type="entry name" value="P-loop_NTPase"/>
</dbReference>
<evidence type="ECO:0000256" key="4">
    <source>
        <dbReference type="ARBA" id="ARBA00022840"/>
    </source>
</evidence>
<dbReference type="EMBL" id="CYZT01000108">
    <property type="protein sequence ID" value="CUO52382.1"/>
    <property type="molecule type" value="Genomic_DNA"/>
</dbReference>
<dbReference type="GO" id="GO:0055085">
    <property type="term" value="P:transmembrane transport"/>
    <property type="evidence" value="ECO:0007669"/>
    <property type="project" value="UniProtKB-ARBA"/>
</dbReference>
<gene>
    <name evidence="6" type="primary">gsiA_19</name>
    <name evidence="6" type="ORF">ERS852411_01687</name>
    <name evidence="7" type="ORF">GKE90_16970</name>
</gene>
<dbReference type="Gene3D" id="3.40.50.300">
    <property type="entry name" value="P-loop containing nucleotide triphosphate hydrolases"/>
    <property type="match status" value="1"/>
</dbReference>
<sequence>MEKGACVAIATLEVQHLSKSFHSNRLRGRTHKAVDDVSLAIGPGQTYGLMGESGCGKSTLGRMITRLLPASSGTVLYDGTDLLDIPQRKMLPYRRRIQMLFQHPDTSLNPRMTVLDSLREPFLLHDLPGKQDMDEIIRAHIEPYGIQPELLERRASQVSGGQIQRIVLARIMLLQPEFIVLDEPTSMLDVSVQAQIMDLLHQVQLRTGVSYLLISHDLDLLRHASSRIGIMYRGKLLEQGETEAVLNAPTHPYTRELIENFSYMRD</sequence>
<dbReference type="SMART" id="SM00382">
    <property type="entry name" value="AAA"/>
    <property type="match status" value="1"/>
</dbReference>
<name>A0A174FQ42_FLAPL</name>
<protein>
    <submittedName>
        <fullName evidence="7">ATP-binding cassette domain-containing protein</fullName>
    </submittedName>
    <submittedName>
        <fullName evidence="6">Glutathione import ATP-binding protein GsiA</fullName>
        <ecNumber evidence="6">3.6.3.-</ecNumber>
    </submittedName>
</protein>
<dbReference type="InterPro" id="IPR003439">
    <property type="entry name" value="ABC_transporter-like_ATP-bd"/>
</dbReference>
<comment type="similarity">
    <text evidence="1">Belongs to the ABC transporter superfamily.</text>
</comment>
<dbReference type="Proteomes" id="UP000095746">
    <property type="component" value="Unassembled WGS sequence"/>
</dbReference>